<feature type="region of interest" description="Disordered" evidence="1">
    <location>
        <begin position="1"/>
        <end position="101"/>
    </location>
</feature>
<feature type="region of interest" description="Disordered" evidence="1">
    <location>
        <begin position="113"/>
        <end position="162"/>
    </location>
</feature>
<dbReference type="OrthoDB" id="439943at2759"/>
<sequence length="734" mass="81196">MPSSSDDSQQDLKYPPVHINRSLQQVDLEDLIMRSTPQRPQEAGSSLEESTFELLGLNDSMMETSDDEAHTESIASTDGNTPDDASSFSDDDDVDYGTDGRHLHHSFASLQAEAPEQQHHDARSIHSAGDSTLTEVPMHRGYSGHSRGIRLDEQPGQDDGVSQGAKVIRTFPDENGTCYSVFDEYGCSEVRVVVKAALSNKSISTPDSYRICYIGMPDKWDEDVITTKITAALTASPGTSRSIMVQGQLEPYGPIMHVDRCTYIQVLSTGNEPARIALRLDNGEQLSFGQGRRSTSEARPDLVIFCHPSAPRTANDAQEYNCAREAFDHEQMPYLELTSVRQYHHGALSYDSRSLAVCMEGRNSPEADFRLKEVLPIDHFTFSDLEPSQVNRHLALISPHMVTVSNKSHEDVQKSHITTPDLAKALLAALSAMVIAYLFGPTMMLMLASSNDAVPAAFTPYSELCSSPSSTFMSSSSVTAVPSSSIMPTPRELTIVPPQIKPQTKPVKKTEKTIHFRIKPTNDHQFILVPNKEMLNARKKPQLQIHVVREAESAPIRFNRTISGIYVVDLEQQYPFGMFNVTIASFSKPLLEQSFEIALGHNKSMLDQLIDSTIWNLGHTPSNLFNITNKAALALRVMSDELMHSQPDIKTRLRCAKKALEQMGSKAAALKQVPEATWVGMREVTAPIRRSSSLSKLRMRALWVRCRAETATGLSSSVQDSKKSWACSKLGNKA</sequence>
<keyword evidence="3" id="KW-1185">Reference proteome</keyword>
<accession>A0A7U2I7F8</accession>
<dbReference type="EMBL" id="CP069039">
    <property type="protein sequence ID" value="QRD04714.1"/>
    <property type="molecule type" value="Genomic_DNA"/>
</dbReference>
<dbReference type="Proteomes" id="UP000663193">
    <property type="component" value="Chromosome 17"/>
</dbReference>
<evidence type="ECO:0000313" key="2">
    <source>
        <dbReference type="EMBL" id="QRD04714.1"/>
    </source>
</evidence>
<feature type="compositionally biased region" description="Polar residues" evidence="1">
    <location>
        <begin position="35"/>
        <end position="49"/>
    </location>
</feature>
<evidence type="ECO:0000313" key="3">
    <source>
        <dbReference type="Proteomes" id="UP000663193"/>
    </source>
</evidence>
<dbReference type="AlphaFoldDB" id="A0A7U2I7F8"/>
<gene>
    <name evidence="2" type="ORF">JI435_106500</name>
</gene>
<name>A0A7U2I7F8_PHANO</name>
<proteinExistence type="predicted"/>
<organism evidence="2 3">
    <name type="scientific">Phaeosphaeria nodorum (strain SN15 / ATCC MYA-4574 / FGSC 10173)</name>
    <name type="common">Glume blotch fungus</name>
    <name type="synonym">Parastagonospora nodorum</name>
    <dbReference type="NCBI Taxonomy" id="321614"/>
    <lineage>
        <taxon>Eukaryota</taxon>
        <taxon>Fungi</taxon>
        <taxon>Dikarya</taxon>
        <taxon>Ascomycota</taxon>
        <taxon>Pezizomycotina</taxon>
        <taxon>Dothideomycetes</taxon>
        <taxon>Pleosporomycetidae</taxon>
        <taxon>Pleosporales</taxon>
        <taxon>Pleosporineae</taxon>
        <taxon>Phaeosphaeriaceae</taxon>
        <taxon>Parastagonospora</taxon>
    </lineage>
</organism>
<protein>
    <submittedName>
        <fullName evidence="2">Uncharacterized protein</fullName>
    </submittedName>
</protein>
<reference evidence="3" key="1">
    <citation type="journal article" date="2021" name="BMC Genomics">
        <title>Chromosome-level genome assembly and manually-curated proteome of model necrotroph Parastagonospora nodorum Sn15 reveals a genome-wide trove of candidate effector homologs, and redundancy of virulence-related functions within an accessory chromosome.</title>
        <authorList>
            <person name="Bertazzoni S."/>
            <person name="Jones D.A.B."/>
            <person name="Phan H.T."/>
            <person name="Tan K.-C."/>
            <person name="Hane J.K."/>
        </authorList>
    </citation>
    <scope>NUCLEOTIDE SEQUENCE [LARGE SCALE GENOMIC DNA]</scope>
    <source>
        <strain evidence="3">SN15 / ATCC MYA-4574 / FGSC 10173)</strain>
    </source>
</reference>
<dbReference type="VEuPathDB" id="FungiDB:JI435_106500"/>
<evidence type="ECO:0000256" key="1">
    <source>
        <dbReference type="SAM" id="MobiDB-lite"/>
    </source>
</evidence>